<keyword evidence="2" id="KW-0812">Transmembrane</keyword>
<dbReference type="Pfam" id="PF23983">
    <property type="entry name" value="P11_C"/>
    <property type="match status" value="1"/>
</dbReference>
<proteinExistence type="predicted"/>
<evidence type="ECO:0000256" key="1">
    <source>
        <dbReference type="SAM" id="MobiDB-lite"/>
    </source>
</evidence>
<dbReference type="EMBL" id="MN739746">
    <property type="protein sequence ID" value="QHT24506.1"/>
    <property type="molecule type" value="Genomic_DNA"/>
</dbReference>
<keyword evidence="2" id="KW-0472">Membrane</keyword>
<keyword evidence="2" id="KW-1133">Transmembrane helix</keyword>
<feature type="compositionally biased region" description="Low complexity" evidence="1">
    <location>
        <begin position="67"/>
        <end position="81"/>
    </location>
</feature>
<organism evidence="4">
    <name type="scientific">viral metagenome</name>
    <dbReference type="NCBI Taxonomy" id="1070528"/>
    <lineage>
        <taxon>unclassified sequences</taxon>
        <taxon>metagenomes</taxon>
        <taxon>organismal metagenomes</taxon>
    </lineage>
</organism>
<dbReference type="AlphaFoldDB" id="A0A6C0E5R6"/>
<protein>
    <recommendedName>
        <fullName evidence="3">Minor capsid protein P11 C-terminal conserved region domain-containing protein</fullName>
    </recommendedName>
</protein>
<accession>A0A6C0E5R6</accession>
<evidence type="ECO:0000259" key="3">
    <source>
        <dbReference type="Pfam" id="PF23983"/>
    </source>
</evidence>
<feature type="domain" description="Minor capsid protein P11 C-terminal conserved region" evidence="3">
    <location>
        <begin position="118"/>
        <end position="199"/>
    </location>
</feature>
<name>A0A6C0E5R6_9ZZZZ</name>
<evidence type="ECO:0000313" key="4">
    <source>
        <dbReference type="EMBL" id="QHT24506.1"/>
    </source>
</evidence>
<feature type="region of interest" description="Disordered" evidence="1">
    <location>
        <begin position="60"/>
        <end position="81"/>
    </location>
</feature>
<feature type="transmembrane region" description="Helical" evidence="2">
    <location>
        <begin position="12"/>
        <end position="31"/>
    </location>
</feature>
<dbReference type="InterPro" id="IPR055730">
    <property type="entry name" value="P11_C"/>
</dbReference>
<feature type="region of interest" description="Disordered" evidence="1">
    <location>
        <begin position="158"/>
        <end position="180"/>
    </location>
</feature>
<reference evidence="4" key="1">
    <citation type="journal article" date="2020" name="Nature">
        <title>Giant virus diversity and host interactions through global metagenomics.</title>
        <authorList>
            <person name="Schulz F."/>
            <person name="Roux S."/>
            <person name="Paez-Espino D."/>
            <person name="Jungbluth S."/>
            <person name="Walsh D.A."/>
            <person name="Denef V.J."/>
            <person name="McMahon K.D."/>
            <person name="Konstantinidis K.T."/>
            <person name="Eloe-Fadrosh E.A."/>
            <person name="Kyrpides N.C."/>
            <person name="Woyke T."/>
        </authorList>
    </citation>
    <scope>NUCLEOTIDE SEQUENCE</scope>
    <source>
        <strain evidence="4">GVMAG-M-3300023179-150</strain>
    </source>
</reference>
<evidence type="ECO:0000256" key="2">
    <source>
        <dbReference type="SAM" id="Phobius"/>
    </source>
</evidence>
<sequence length="199" mass="22022">MFNLKNEELTRLVIVVGCGILLIFLFKTYYYDNAVTTGEETTPTQLNGANMEEGFYNYDQRSPIEDQNGTQGTQENQEQVNEVNGQVQEYPQAMAPVQNNVSGMPNMPNECYPKDVLSSQDLLPGGADSLYAKVVPSGQGALTDQNYLNAGHHIGVGTVGSSRRNPSYDLRSAPPNPQVQVSPWMQTTIEPDLHRRPLE</sequence>